<evidence type="ECO:0000313" key="3">
    <source>
        <dbReference type="Proteomes" id="UP000831290"/>
    </source>
</evidence>
<organism evidence="2 3">
    <name type="scientific">Abyssalbus ytuae</name>
    <dbReference type="NCBI Taxonomy" id="2926907"/>
    <lineage>
        <taxon>Bacteria</taxon>
        <taxon>Pseudomonadati</taxon>
        <taxon>Bacteroidota</taxon>
        <taxon>Flavobacteriia</taxon>
        <taxon>Flavobacteriales</taxon>
        <taxon>Flavobacteriaceae</taxon>
        <taxon>Abyssalbus</taxon>
    </lineage>
</organism>
<gene>
    <name evidence="2" type="ORF">MQE35_15425</name>
</gene>
<protein>
    <recommendedName>
        <fullName evidence="1">HipA-like kinase domain-containing protein</fullName>
    </recommendedName>
</protein>
<sequence length="267" mass="31215">MPKLLNLISLRHIIKGGSSKPVSIQAEDENGKVSSYVLKLFKKKHVDQNYSSAKEILGVELAKDFDLPVSDYGIINFDHKYLKSFFDDKYISELDIGYKFCSELKEGMVIYDSSGTNRFLKNYDLENVFGFDNIILNTDRGGYRYKPNLLVGDDDFLLIDHETILPHYTSGSIEEQINYKNKFNSYIYTNHIFYNDLKKKRKKGIMFDETIMHLSNFDLKKIDNIFADFDKFNITCGNKNKCYSYFKWLKDNINDVYNTLNNRLFNG</sequence>
<evidence type="ECO:0000313" key="2">
    <source>
        <dbReference type="EMBL" id="UOB17118.1"/>
    </source>
</evidence>
<dbReference type="KEGG" id="fbm:MQE35_15425"/>
<dbReference type="EMBL" id="CP094358">
    <property type="protein sequence ID" value="UOB17118.1"/>
    <property type="molecule type" value="Genomic_DNA"/>
</dbReference>
<accession>A0A9E6ZQV3</accession>
<dbReference type="InterPro" id="IPR046748">
    <property type="entry name" value="HipA_2"/>
</dbReference>
<dbReference type="RefSeq" id="WP_255842391.1">
    <property type="nucleotide sequence ID" value="NZ_CP094358.1"/>
</dbReference>
<dbReference type="Proteomes" id="UP000831290">
    <property type="component" value="Chromosome"/>
</dbReference>
<evidence type="ECO:0000259" key="1">
    <source>
        <dbReference type="Pfam" id="PF20613"/>
    </source>
</evidence>
<name>A0A9E6ZQV3_9FLAO</name>
<keyword evidence="3" id="KW-1185">Reference proteome</keyword>
<feature type="domain" description="HipA-like kinase" evidence="1">
    <location>
        <begin position="15"/>
        <end position="166"/>
    </location>
</feature>
<dbReference type="AlphaFoldDB" id="A0A9E6ZQV3"/>
<dbReference type="Pfam" id="PF20613">
    <property type="entry name" value="HipA_2"/>
    <property type="match status" value="1"/>
</dbReference>
<reference evidence="2" key="1">
    <citation type="submission" date="2022-03" db="EMBL/GenBank/DDBJ databases">
        <title>Description of Abyssus ytuae gen. nov., sp. nov., a novel member of the family Flavobacteriaceae isolated from the sediment of Mariana Trench.</title>
        <authorList>
            <person name="Zhang J."/>
            <person name="Xu X."/>
        </authorList>
    </citation>
    <scope>NUCLEOTIDE SEQUENCE</scope>
    <source>
        <strain evidence="2">MT3330</strain>
    </source>
</reference>
<proteinExistence type="predicted"/>